<gene>
    <name evidence="1" type="ORF">VP01_14343g1</name>
</gene>
<sequence length="85" mass="9441">MPAAHQRRRVALRHACGTTPFVLSSASRPKRSTEIALVLNKEGQLNGDERARREKEGICLYCGGKHELDSCVKRIAREAAKLAKK</sequence>
<protein>
    <submittedName>
        <fullName evidence="1">Uncharacterized protein</fullName>
    </submittedName>
</protein>
<dbReference type="OrthoDB" id="2518069at2759"/>
<proteinExistence type="predicted"/>
<keyword evidence="2" id="KW-1185">Reference proteome</keyword>
<name>A0A0L6VKJ3_9BASI</name>
<evidence type="ECO:0000313" key="2">
    <source>
        <dbReference type="Proteomes" id="UP000037035"/>
    </source>
</evidence>
<dbReference type="EMBL" id="LAVV01004825">
    <property type="protein sequence ID" value="KNZ61224.1"/>
    <property type="molecule type" value="Genomic_DNA"/>
</dbReference>
<dbReference type="VEuPathDB" id="FungiDB:VP01_14343g1"/>
<reference evidence="1 2" key="1">
    <citation type="submission" date="2015-08" db="EMBL/GenBank/DDBJ databases">
        <title>Next Generation Sequencing and Analysis of the Genome of Puccinia sorghi L Schw, the Causal Agent of Maize Common Rust.</title>
        <authorList>
            <person name="Rochi L."/>
            <person name="Burguener G."/>
            <person name="Darino M."/>
            <person name="Turjanski A."/>
            <person name="Kreff E."/>
            <person name="Dieguez M.J."/>
            <person name="Sacco F."/>
        </authorList>
    </citation>
    <scope>NUCLEOTIDE SEQUENCE [LARGE SCALE GENOMIC DNA]</scope>
    <source>
        <strain evidence="1 2">RO10H11247</strain>
    </source>
</reference>
<comment type="caution">
    <text evidence="1">The sequence shown here is derived from an EMBL/GenBank/DDBJ whole genome shotgun (WGS) entry which is preliminary data.</text>
</comment>
<accession>A0A0L6VKJ3</accession>
<dbReference type="AlphaFoldDB" id="A0A0L6VKJ3"/>
<dbReference type="Proteomes" id="UP000037035">
    <property type="component" value="Unassembled WGS sequence"/>
</dbReference>
<organism evidence="1 2">
    <name type="scientific">Puccinia sorghi</name>
    <dbReference type="NCBI Taxonomy" id="27349"/>
    <lineage>
        <taxon>Eukaryota</taxon>
        <taxon>Fungi</taxon>
        <taxon>Dikarya</taxon>
        <taxon>Basidiomycota</taxon>
        <taxon>Pucciniomycotina</taxon>
        <taxon>Pucciniomycetes</taxon>
        <taxon>Pucciniales</taxon>
        <taxon>Pucciniaceae</taxon>
        <taxon>Puccinia</taxon>
    </lineage>
</organism>
<evidence type="ECO:0000313" key="1">
    <source>
        <dbReference type="EMBL" id="KNZ61224.1"/>
    </source>
</evidence>